<dbReference type="RefSeq" id="WP_148395870.1">
    <property type="nucleotide sequence ID" value="NZ_JAOSHN010000003.1"/>
</dbReference>
<evidence type="ECO:0000313" key="3">
    <source>
        <dbReference type="Proteomes" id="UP001065549"/>
    </source>
</evidence>
<feature type="domain" description="Putative Se/S carrier protein-like" evidence="1">
    <location>
        <begin position="9"/>
        <end position="76"/>
    </location>
</feature>
<dbReference type="Proteomes" id="UP001065549">
    <property type="component" value="Unassembled WGS sequence"/>
</dbReference>
<proteinExistence type="predicted"/>
<dbReference type="AlphaFoldDB" id="A0A9J6QTY2"/>
<protein>
    <submittedName>
        <fullName evidence="2">DUF3343 domain-containing protein</fullName>
    </submittedName>
</protein>
<sequence>MHRPETKLEYIFTFSSFYKAMYARDKLMERGIGSEVRRVPTQLLRSCGQALYITGHDLQKVIAALTECQIDMKGIFHVEYVEGKPEYRRIQ</sequence>
<organism evidence="2 3">
    <name type="scientific">Hominibacterium faecale</name>
    <dbReference type="NCBI Taxonomy" id="2839743"/>
    <lineage>
        <taxon>Bacteria</taxon>
        <taxon>Bacillati</taxon>
        <taxon>Bacillota</taxon>
        <taxon>Clostridia</taxon>
        <taxon>Peptostreptococcales</taxon>
        <taxon>Anaerovoracaceae</taxon>
        <taxon>Hominibacterium</taxon>
    </lineage>
</organism>
<dbReference type="EMBL" id="JAOSHN010000003">
    <property type="protein sequence ID" value="MCU7378251.1"/>
    <property type="molecule type" value="Genomic_DNA"/>
</dbReference>
<evidence type="ECO:0000313" key="2">
    <source>
        <dbReference type="EMBL" id="MCU7378251.1"/>
    </source>
</evidence>
<name>A0A9J6QTY2_9FIRM</name>
<dbReference type="Pfam" id="PF11823">
    <property type="entry name" value="Se_S_carrier"/>
    <property type="match status" value="1"/>
</dbReference>
<reference evidence="2" key="1">
    <citation type="submission" date="2022-09" db="EMBL/GenBank/DDBJ databases">
        <title>Culturomic study of gut microbiota in children with autism spectrum disorder.</title>
        <authorList>
            <person name="Efimov B.A."/>
            <person name="Chaplin A.V."/>
            <person name="Sokolova S.R."/>
            <person name="Pikina A.P."/>
            <person name="Korzhanova M."/>
            <person name="Belova V."/>
            <person name="Korostin D."/>
        </authorList>
    </citation>
    <scope>NUCLEOTIDE SEQUENCE</scope>
    <source>
        <strain evidence="2">ASD5510</strain>
    </source>
</reference>
<dbReference type="InterPro" id="IPR021778">
    <property type="entry name" value="Se/S_carrier-like"/>
</dbReference>
<evidence type="ECO:0000259" key="1">
    <source>
        <dbReference type="Pfam" id="PF11823"/>
    </source>
</evidence>
<keyword evidence="3" id="KW-1185">Reference proteome</keyword>
<accession>A0A9J6QTY2</accession>
<comment type="caution">
    <text evidence="2">The sequence shown here is derived from an EMBL/GenBank/DDBJ whole genome shotgun (WGS) entry which is preliminary data.</text>
</comment>
<gene>
    <name evidence="2" type="ORF">OBO34_07765</name>
</gene>